<evidence type="ECO:0000256" key="1">
    <source>
        <dbReference type="SAM" id="MobiDB-lite"/>
    </source>
</evidence>
<reference evidence="2 3" key="1">
    <citation type="journal article" date="2024" name="Nat. Commun.">
        <title>Phylogenomics reveals the evolutionary origins of lichenization in chlorophyte algae.</title>
        <authorList>
            <person name="Puginier C."/>
            <person name="Libourel C."/>
            <person name="Otte J."/>
            <person name="Skaloud P."/>
            <person name="Haon M."/>
            <person name="Grisel S."/>
            <person name="Petersen M."/>
            <person name="Berrin J.G."/>
            <person name="Delaux P.M."/>
            <person name="Dal Grande F."/>
            <person name="Keller J."/>
        </authorList>
    </citation>
    <scope>NUCLEOTIDE SEQUENCE [LARGE SCALE GENOMIC DNA]</scope>
    <source>
        <strain evidence="2 3">SAG 245.80</strain>
    </source>
</reference>
<dbReference type="PANTHER" id="PTHR21224:SF1">
    <property type="entry name" value="INTEGRATOR COMPLEX SUBUNIT 1"/>
    <property type="match status" value="1"/>
</dbReference>
<dbReference type="GO" id="GO:0034474">
    <property type="term" value="P:U2 snRNA 3'-end processing"/>
    <property type="evidence" value="ECO:0007669"/>
    <property type="project" value="InterPro"/>
</dbReference>
<dbReference type="EMBL" id="JALJOU010000101">
    <property type="protein sequence ID" value="KAK9821453.1"/>
    <property type="molecule type" value="Genomic_DNA"/>
</dbReference>
<sequence length="1035" mass="102886">MGRRSHRTRHAPANAAERRSAGIDVLLDEAAGVALASVLWCRDVVMVYLPGLVPARFRSLLMRMLFLDPSPTSFFTQGEAFGEAEAGALRLMSGRVVADEDLLTNVTVLGMMSSPLDPVDALGIVEALLRRTVAQAAAGRGVVPAAAAVYYKQLPVAVLELAEYVPPAAPLPPADLAAPRKLARAGDWWAALRFAEGDTAAAAEMRAYMARRGAEWNPPPGGVVRLAPGAPPRAVPDEFTDELFAMDDKYGLGAALRACREPDLLAGRGAVSPGTTLKTSTPAQKEDGRGDGSDMAWLDALAKLNPRGELLAALLPNLAAATAHDEDPTVLGAYLRCLHAHGAAAGAPALAPSALAALLLRRTLTANALLSAPGVSGMPGSAADALGILLAAFECNRSAAAWPEDQETVAVVRSGGGAGDGVKDGNGEGPGGAAELILPLDVRGAAAAARCPDARLSTAGVRALSPAGLLRLCAGLGLPRAALRPLLAALDALPAEQVLVGLRGKDGPPAAPLAAACRACQALADRHGLIRGDGERPGDNFLRVLAATAPEAAATPIKLGMLGGGAPSLRLQGADTGTAAGPAAAPAAAAAGSGTRAASAAIGAGRPRPKSERPPIEPGGAARALTQRLLREPPETLRPAVAEAIAAALAPPGRRSSAGAAAELVGACAAALGTLARLGGTSTAIGSTANKAEVLLRRDAAVAVALTVDPDLRLPASQALATQPLRSALWGSRQLLVRLYLAAPESVLAALLARAANQPGCPATVQQQQGQRLAAPAAPAAEPSAAAAAAAAMGLAARHPALVAAQLERLAAWAAPAAAAVGEAGLQPGERGAAAHALQRVAALLGALLPLLLDRALPENRAAAAAEGVVDPFDVAPPLPGDGPMLHPSGWAAGFAAVAETLLGALGGVAPAAAAAVYELVAAGAEQPAVLAAPGVAGSLLAATGLPDGGARECAFGLLASLAASDPLAAGAAPIGPCLLARLRGGDAKAAADAAAAVPALLPACGLYAPHVISVLLAHGAAGALPQWRAGASGL</sequence>
<evidence type="ECO:0000313" key="3">
    <source>
        <dbReference type="Proteomes" id="UP001445335"/>
    </source>
</evidence>
<keyword evidence="3" id="KW-1185">Reference proteome</keyword>
<gene>
    <name evidence="2" type="ORF">WJX81_001498</name>
</gene>
<dbReference type="AlphaFoldDB" id="A0AAW1QJ08"/>
<dbReference type="Proteomes" id="UP001445335">
    <property type="component" value="Unassembled WGS sequence"/>
</dbReference>
<comment type="caution">
    <text evidence="2">The sequence shown here is derived from an EMBL/GenBank/DDBJ whole genome shotgun (WGS) entry which is preliminary data.</text>
</comment>
<feature type="region of interest" description="Disordered" evidence="1">
    <location>
        <begin position="598"/>
        <end position="619"/>
    </location>
</feature>
<protein>
    <submittedName>
        <fullName evidence="2">Uncharacterized protein</fullName>
    </submittedName>
</protein>
<dbReference type="GO" id="GO:0032039">
    <property type="term" value="C:integrator complex"/>
    <property type="evidence" value="ECO:0007669"/>
    <property type="project" value="InterPro"/>
</dbReference>
<organism evidence="2 3">
    <name type="scientific">Elliptochloris bilobata</name>
    <dbReference type="NCBI Taxonomy" id="381761"/>
    <lineage>
        <taxon>Eukaryota</taxon>
        <taxon>Viridiplantae</taxon>
        <taxon>Chlorophyta</taxon>
        <taxon>core chlorophytes</taxon>
        <taxon>Trebouxiophyceae</taxon>
        <taxon>Trebouxiophyceae incertae sedis</taxon>
        <taxon>Elliptochloris clade</taxon>
        <taxon>Elliptochloris</taxon>
    </lineage>
</organism>
<evidence type="ECO:0000313" key="2">
    <source>
        <dbReference type="EMBL" id="KAK9821453.1"/>
    </source>
</evidence>
<feature type="compositionally biased region" description="Polar residues" evidence="1">
    <location>
        <begin position="273"/>
        <end position="283"/>
    </location>
</feature>
<accession>A0AAW1QJ08</accession>
<name>A0AAW1QJ08_9CHLO</name>
<dbReference type="InterPro" id="IPR038902">
    <property type="entry name" value="INTS1"/>
</dbReference>
<dbReference type="PANTHER" id="PTHR21224">
    <property type="entry name" value="INTEGRATOR COMPLEX SUBUNIT 1"/>
    <property type="match status" value="1"/>
</dbReference>
<feature type="region of interest" description="Disordered" evidence="1">
    <location>
        <begin position="267"/>
        <end position="292"/>
    </location>
</feature>
<proteinExistence type="predicted"/>